<accession>A0A7C8I5I2</accession>
<name>A0A7C8I5I2_9PLEO</name>
<protein>
    <recommendedName>
        <fullName evidence="3">DUF4419 domain-containing protein</fullName>
    </recommendedName>
</protein>
<evidence type="ECO:0000313" key="1">
    <source>
        <dbReference type="EMBL" id="KAF2864887.1"/>
    </source>
</evidence>
<dbReference type="EMBL" id="JAADJZ010000039">
    <property type="protein sequence ID" value="KAF2864887.1"/>
    <property type="molecule type" value="Genomic_DNA"/>
</dbReference>
<dbReference type="PANTHER" id="PTHR31252:SF11">
    <property type="entry name" value="DUF4419 DOMAIN-CONTAINING PROTEIN"/>
    <property type="match status" value="1"/>
</dbReference>
<dbReference type="AlphaFoldDB" id="A0A7C8I5I2"/>
<organism evidence="1 2">
    <name type="scientific">Massariosphaeria phaeospora</name>
    <dbReference type="NCBI Taxonomy" id="100035"/>
    <lineage>
        <taxon>Eukaryota</taxon>
        <taxon>Fungi</taxon>
        <taxon>Dikarya</taxon>
        <taxon>Ascomycota</taxon>
        <taxon>Pezizomycotina</taxon>
        <taxon>Dothideomycetes</taxon>
        <taxon>Pleosporomycetidae</taxon>
        <taxon>Pleosporales</taxon>
        <taxon>Pleosporales incertae sedis</taxon>
        <taxon>Massariosphaeria</taxon>
    </lineage>
</organism>
<dbReference type="OrthoDB" id="9978173at2759"/>
<evidence type="ECO:0008006" key="3">
    <source>
        <dbReference type="Google" id="ProtNLM"/>
    </source>
</evidence>
<dbReference type="PANTHER" id="PTHR31252">
    <property type="entry name" value="DUF4419 DOMAIN-CONTAINING PROTEIN"/>
    <property type="match status" value="1"/>
</dbReference>
<reference evidence="1 2" key="1">
    <citation type="submission" date="2020-01" db="EMBL/GenBank/DDBJ databases">
        <authorList>
            <consortium name="DOE Joint Genome Institute"/>
            <person name="Haridas S."/>
            <person name="Albert R."/>
            <person name="Binder M."/>
            <person name="Bloem J."/>
            <person name="Labutti K."/>
            <person name="Salamov A."/>
            <person name="Andreopoulos B."/>
            <person name="Baker S.E."/>
            <person name="Barry K."/>
            <person name="Bills G."/>
            <person name="Bluhm B.H."/>
            <person name="Cannon C."/>
            <person name="Castanera R."/>
            <person name="Culley D.E."/>
            <person name="Daum C."/>
            <person name="Ezra D."/>
            <person name="Gonzalez J.B."/>
            <person name="Henrissat B."/>
            <person name="Kuo A."/>
            <person name="Liang C."/>
            <person name="Lipzen A."/>
            <person name="Lutzoni F."/>
            <person name="Magnuson J."/>
            <person name="Mondo S."/>
            <person name="Nolan M."/>
            <person name="Ohm R."/>
            <person name="Pangilinan J."/>
            <person name="Park H.-J.H."/>
            <person name="Ramirez L."/>
            <person name="Alfaro M."/>
            <person name="Sun H."/>
            <person name="Tritt A."/>
            <person name="Yoshinaga Y."/>
            <person name="Zwiers L.-H.L."/>
            <person name="Turgeon B.G."/>
            <person name="Goodwin S.B."/>
            <person name="Spatafora J.W."/>
            <person name="Crous P.W."/>
            <person name="Grigoriev I.V."/>
        </authorList>
    </citation>
    <scope>NUCLEOTIDE SEQUENCE [LARGE SCALE GENOMIC DNA]</scope>
    <source>
        <strain evidence="1 2">CBS 611.86</strain>
    </source>
</reference>
<dbReference type="Pfam" id="PF14388">
    <property type="entry name" value="DUF4419"/>
    <property type="match status" value="1"/>
</dbReference>
<comment type="caution">
    <text evidence="1">The sequence shown here is derived from an EMBL/GenBank/DDBJ whole genome shotgun (WGS) entry which is preliminary data.</text>
</comment>
<dbReference type="Proteomes" id="UP000481861">
    <property type="component" value="Unassembled WGS sequence"/>
</dbReference>
<gene>
    <name evidence="1" type="ORF">BDV95DRAFT_532262</name>
</gene>
<evidence type="ECO:0000313" key="2">
    <source>
        <dbReference type="Proteomes" id="UP000481861"/>
    </source>
</evidence>
<keyword evidence="2" id="KW-1185">Reference proteome</keyword>
<proteinExistence type="predicted"/>
<sequence>MPVTIRPSPDVVGKNADTLAVSAQDLLYRNSRYESDEDYNEAHRFYGRHIKPIMHSSCYDVRIDSAAQVVSYNNGFADGIIRAFQQDLHLVLRPDDLWLAILTQFSFYVNGHAEELRSQFVKHEGKKLIDLGIVAGSLESLQVDKVSRMFSAVVEEHLVDAEFRNWLVPDFSTTTDNDVAVASMVMMATMQKYFNYECTTGCGLPSVTLLGDVTDWEKIVVRLDRLKLYGEQPTEWLQLLLPIAKRCVETFKNPDSEDLKSFWMHVVHAEAERGSGDRCTYTGWITAFAFWNDGGQRIRHHTGIWHTKKTYELDGVTYPIVSQSSGIPSGLVEVPVVVKALERGIEYDTRVIAGSVGMSVSGGDGDVEGEKGKGTTVQPRTGWWMLEYGQKPLIS</sequence>
<dbReference type="InterPro" id="IPR025533">
    <property type="entry name" value="DUF4419"/>
</dbReference>